<name>A0A848C9R5_9BACT</name>
<dbReference type="EMBL" id="JABAFY010000015">
    <property type="protein sequence ID" value="NME52012.1"/>
    <property type="molecule type" value="Genomic_DNA"/>
</dbReference>
<dbReference type="Proteomes" id="UP000522333">
    <property type="component" value="Unassembled WGS sequence"/>
</dbReference>
<dbReference type="AlphaFoldDB" id="A0A848C9R5"/>
<proteinExistence type="predicted"/>
<organism evidence="1 2">
    <name type="scientific">Desulfovibrio piger</name>
    <dbReference type="NCBI Taxonomy" id="901"/>
    <lineage>
        <taxon>Bacteria</taxon>
        <taxon>Pseudomonadati</taxon>
        <taxon>Thermodesulfobacteriota</taxon>
        <taxon>Desulfovibrionia</taxon>
        <taxon>Desulfovibrionales</taxon>
        <taxon>Desulfovibrionaceae</taxon>
        <taxon>Desulfovibrio</taxon>
    </lineage>
</organism>
<evidence type="ECO:0000313" key="2">
    <source>
        <dbReference type="Proteomes" id="UP000522333"/>
    </source>
</evidence>
<reference evidence="1 2" key="1">
    <citation type="submission" date="2020-04" db="EMBL/GenBank/DDBJ databases">
        <authorList>
            <person name="Hitch T.C.A."/>
            <person name="Wylensek D."/>
            <person name="Clavel T."/>
        </authorList>
    </citation>
    <scope>NUCLEOTIDE SEQUENCE [LARGE SCALE GENOMIC DNA]</scope>
    <source>
        <strain evidence="1 2">PG-251-APC-1</strain>
    </source>
</reference>
<accession>A0A848C9R5</accession>
<comment type="caution">
    <text evidence="1">The sequence shown here is derived from an EMBL/GenBank/DDBJ whole genome shotgun (WGS) entry which is preliminary data.</text>
</comment>
<dbReference type="RefSeq" id="WP_168935414.1">
    <property type="nucleotide sequence ID" value="NZ_JABAFY010000015.1"/>
</dbReference>
<dbReference type="NCBIfam" id="TIGR03309">
    <property type="entry name" value="matur_yqeB"/>
    <property type="match status" value="1"/>
</dbReference>
<dbReference type="InterPro" id="IPR017695">
    <property type="entry name" value="Se-dep_Mo_hydrolase_YqeB"/>
</dbReference>
<evidence type="ECO:0000313" key="1">
    <source>
        <dbReference type="EMBL" id="NME52012.1"/>
    </source>
</evidence>
<sequence length="269" mass="28590">MMQKGFCPLIVIRGAGDMGTGVALELWHAGLHRLVLLECARPRAIRRLVVFSEAVFEGKARVEGLEARLCPDAAACRALWQTGEALPLLVDEDGASLRELCPQVFVDATMIKKARGLSPNMADLVIALGPGIEAGRDVHCVIESFGPDMGRCLRQGQALANTGIPCEHGRSEQRVGRAPCAGVFASPLPLGSHVLQGQEVGRVDGVPVPAPLSGRLRGLLRSGLPVRAGAKVCDIEPLDHVPLDKVSSRARCLGRGVLRAIAARYNLPT</sequence>
<gene>
    <name evidence="1" type="ORF">HF854_05610</name>
</gene>
<protein>
    <submittedName>
        <fullName evidence="1">EF2563 family selenium-dependent molybdenum hydroxylase system protein</fullName>
    </submittedName>
</protein>